<organism evidence="2 3">
    <name type="scientific">Roseococcus pinisoli</name>
    <dbReference type="NCBI Taxonomy" id="2835040"/>
    <lineage>
        <taxon>Bacteria</taxon>
        <taxon>Pseudomonadati</taxon>
        <taxon>Pseudomonadota</taxon>
        <taxon>Alphaproteobacteria</taxon>
        <taxon>Acetobacterales</taxon>
        <taxon>Roseomonadaceae</taxon>
        <taxon>Roseococcus</taxon>
    </lineage>
</organism>
<dbReference type="EMBL" id="JAHCDA010000002">
    <property type="protein sequence ID" value="MBS7811188.1"/>
    <property type="molecule type" value="Genomic_DNA"/>
</dbReference>
<keyword evidence="1" id="KW-1133">Transmembrane helix</keyword>
<feature type="transmembrane region" description="Helical" evidence="1">
    <location>
        <begin position="46"/>
        <end position="71"/>
    </location>
</feature>
<evidence type="ECO:0000313" key="2">
    <source>
        <dbReference type="EMBL" id="MBS7811188.1"/>
    </source>
</evidence>
<name>A0ABS5QF58_9PROT</name>
<proteinExistence type="predicted"/>
<keyword evidence="1" id="KW-0472">Membrane</keyword>
<evidence type="ECO:0000256" key="1">
    <source>
        <dbReference type="SAM" id="Phobius"/>
    </source>
</evidence>
<protein>
    <submittedName>
        <fullName evidence="2">Uncharacterized protein</fullName>
    </submittedName>
</protein>
<accession>A0ABS5QF58</accession>
<reference evidence="2 3" key="1">
    <citation type="submission" date="2021-05" db="EMBL/GenBank/DDBJ databases">
        <title>Roseococcus sp. XZZS9, whole genome shotgun sequencing project.</title>
        <authorList>
            <person name="Zhao G."/>
            <person name="Shen L."/>
        </authorList>
    </citation>
    <scope>NUCLEOTIDE SEQUENCE [LARGE SCALE GENOMIC DNA]</scope>
    <source>
        <strain evidence="2 3">XZZS9</strain>
    </source>
</reference>
<keyword evidence="3" id="KW-1185">Reference proteome</keyword>
<comment type="caution">
    <text evidence="2">The sequence shown here is derived from an EMBL/GenBank/DDBJ whole genome shotgun (WGS) entry which is preliminary data.</text>
</comment>
<dbReference type="Proteomes" id="UP000766336">
    <property type="component" value="Unassembled WGS sequence"/>
</dbReference>
<sequence>MEWIWSRTGAALLRLTGWLAAAATLCLRHSKQWLEPRGTWAAALSLLTYAGIVAGPAIVLALIVLGCLWLIGVTR</sequence>
<dbReference type="RefSeq" id="WP_213669877.1">
    <property type="nucleotide sequence ID" value="NZ_JAHCDA010000002.1"/>
</dbReference>
<gene>
    <name evidence="2" type="ORF">KHU32_09585</name>
</gene>
<keyword evidence="1" id="KW-0812">Transmembrane</keyword>
<evidence type="ECO:0000313" key="3">
    <source>
        <dbReference type="Proteomes" id="UP000766336"/>
    </source>
</evidence>